<evidence type="ECO:0000256" key="1">
    <source>
        <dbReference type="SAM" id="MobiDB-lite"/>
    </source>
</evidence>
<protein>
    <submittedName>
        <fullName evidence="2">Uncharacterized protein</fullName>
    </submittedName>
</protein>
<evidence type="ECO:0000313" key="2">
    <source>
        <dbReference type="EMBL" id="KAK8243456.1"/>
    </source>
</evidence>
<keyword evidence="3" id="KW-1185">Reference proteome</keyword>
<comment type="caution">
    <text evidence="2">The sequence shown here is derived from an EMBL/GenBank/DDBJ whole genome shotgun (WGS) entry which is preliminary data.</text>
</comment>
<reference evidence="2 3" key="1">
    <citation type="submission" date="2024-04" db="EMBL/GenBank/DDBJ databases">
        <title>Phyllosticta paracitricarpa is synonymous to the EU quarantine fungus P. citricarpa based on phylogenomic analyses.</title>
        <authorList>
            <consortium name="Lawrence Berkeley National Laboratory"/>
            <person name="Van Ingen-Buijs V.A."/>
            <person name="Van Westerhoven A.C."/>
            <person name="Haridas S."/>
            <person name="Skiadas P."/>
            <person name="Martin F."/>
            <person name="Groenewald J.Z."/>
            <person name="Crous P.W."/>
            <person name="Seidl M.F."/>
        </authorList>
    </citation>
    <scope>NUCLEOTIDE SEQUENCE [LARGE SCALE GENOMIC DNA]</scope>
    <source>
        <strain evidence="2 3">CBS 123374</strain>
    </source>
</reference>
<dbReference type="Proteomes" id="UP001492380">
    <property type="component" value="Unassembled WGS sequence"/>
</dbReference>
<sequence length="191" mass="20940">MARRSLSRLFHLLSTATGFSPTRSTPPRKHQQWRLPHARQRDTSRRQKPGPSASRRLQRVRSVVEISKASPASPSRPGDDLCTSPSMMAVGSSSVPRAATLTTKVELLASKSDPVLRQALERLLSREAKAFASRGCPTSLNNSMSSISSPFGTPGPTSHHGAMYPMKPPSVQPAATFLRKSSDMRLNRRRN</sequence>
<feature type="region of interest" description="Disordered" evidence="1">
    <location>
        <begin position="17"/>
        <end position="83"/>
    </location>
</feature>
<dbReference type="EMBL" id="JBBWRZ010000002">
    <property type="protein sequence ID" value="KAK8243456.1"/>
    <property type="molecule type" value="Genomic_DNA"/>
</dbReference>
<organism evidence="2 3">
    <name type="scientific">Phyllosticta capitalensis</name>
    <dbReference type="NCBI Taxonomy" id="121624"/>
    <lineage>
        <taxon>Eukaryota</taxon>
        <taxon>Fungi</taxon>
        <taxon>Dikarya</taxon>
        <taxon>Ascomycota</taxon>
        <taxon>Pezizomycotina</taxon>
        <taxon>Dothideomycetes</taxon>
        <taxon>Dothideomycetes incertae sedis</taxon>
        <taxon>Botryosphaeriales</taxon>
        <taxon>Phyllostictaceae</taxon>
        <taxon>Phyllosticta</taxon>
    </lineage>
</organism>
<gene>
    <name evidence="2" type="ORF">HDK90DRAFT_462393</name>
</gene>
<evidence type="ECO:0000313" key="3">
    <source>
        <dbReference type="Proteomes" id="UP001492380"/>
    </source>
</evidence>
<accession>A0ABR1YXK4</accession>
<feature type="compositionally biased region" description="Basic residues" evidence="1">
    <location>
        <begin position="26"/>
        <end position="38"/>
    </location>
</feature>
<name>A0ABR1YXK4_9PEZI</name>
<proteinExistence type="predicted"/>